<feature type="region of interest" description="Disordered" evidence="1">
    <location>
        <begin position="80"/>
        <end position="99"/>
    </location>
</feature>
<sequence length="99" mass="11059">MCLADKPVKGSGFLCKFFYLPACQPNEFSHISECPGFRNSTTAAALFGSVLMLCREMRWPRKGISSYSSWHFLGLSFAPSPRSRMKTSSKDSKCFSNDS</sequence>
<evidence type="ECO:0000313" key="3">
    <source>
        <dbReference type="Proteomes" id="UP001283361"/>
    </source>
</evidence>
<protein>
    <submittedName>
        <fullName evidence="2">Uncharacterized protein</fullName>
    </submittedName>
</protein>
<proteinExistence type="predicted"/>
<name>A0AAE1AHN2_9GAST</name>
<accession>A0AAE1AHN2</accession>
<organism evidence="2 3">
    <name type="scientific">Elysia crispata</name>
    <name type="common">lettuce slug</name>
    <dbReference type="NCBI Taxonomy" id="231223"/>
    <lineage>
        <taxon>Eukaryota</taxon>
        <taxon>Metazoa</taxon>
        <taxon>Spiralia</taxon>
        <taxon>Lophotrochozoa</taxon>
        <taxon>Mollusca</taxon>
        <taxon>Gastropoda</taxon>
        <taxon>Heterobranchia</taxon>
        <taxon>Euthyneura</taxon>
        <taxon>Panpulmonata</taxon>
        <taxon>Sacoglossa</taxon>
        <taxon>Placobranchoidea</taxon>
        <taxon>Plakobranchidae</taxon>
        <taxon>Elysia</taxon>
    </lineage>
</organism>
<gene>
    <name evidence="2" type="ORF">RRG08_031645</name>
</gene>
<dbReference type="EMBL" id="JAWDGP010001831">
    <property type="protein sequence ID" value="KAK3787838.1"/>
    <property type="molecule type" value="Genomic_DNA"/>
</dbReference>
<reference evidence="2" key="1">
    <citation type="journal article" date="2023" name="G3 (Bethesda)">
        <title>A reference genome for the long-term kleptoplast-retaining sea slug Elysia crispata morphotype clarki.</title>
        <authorList>
            <person name="Eastman K.E."/>
            <person name="Pendleton A.L."/>
            <person name="Shaikh M.A."/>
            <person name="Suttiyut T."/>
            <person name="Ogas R."/>
            <person name="Tomko P."/>
            <person name="Gavelis G."/>
            <person name="Widhalm J.R."/>
            <person name="Wisecaver J.H."/>
        </authorList>
    </citation>
    <scope>NUCLEOTIDE SEQUENCE</scope>
    <source>
        <strain evidence="2">ECLA1</strain>
    </source>
</reference>
<evidence type="ECO:0000256" key="1">
    <source>
        <dbReference type="SAM" id="MobiDB-lite"/>
    </source>
</evidence>
<dbReference type="AlphaFoldDB" id="A0AAE1AHN2"/>
<evidence type="ECO:0000313" key="2">
    <source>
        <dbReference type="EMBL" id="KAK3787838.1"/>
    </source>
</evidence>
<keyword evidence="3" id="KW-1185">Reference proteome</keyword>
<dbReference type="Proteomes" id="UP001283361">
    <property type="component" value="Unassembled WGS sequence"/>
</dbReference>
<comment type="caution">
    <text evidence="2">The sequence shown here is derived from an EMBL/GenBank/DDBJ whole genome shotgun (WGS) entry which is preliminary data.</text>
</comment>